<evidence type="ECO:0000313" key="10">
    <source>
        <dbReference type="Proteomes" id="UP000266152"/>
    </source>
</evidence>
<evidence type="ECO:0000259" key="8">
    <source>
        <dbReference type="PROSITE" id="PS51186"/>
    </source>
</evidence>
<dbReference type="STRING" id="5514.A0A395RR13"/>
<reference evidence="9 10" key="1">
    <citation type="journal article" date="2018" name="PLoS Pathog.">
        <title>Evolution of structural diversity of trichothecenes, a family of toxins produced by plant pathogenic and entomopathogenic fungi.</title>
        <authorList>
            <person name="Proctor R.H."/>
            <person name="McCormick S.P."/>
            <person name="Kim H.S."/>
            <person name="Cardoza R.E."/>
            <person name="Stanley A.M."/>
            <person name="Lindo L."/>
            <person name="Kelly A."/>
            <person name="Brown D.W."/>
            <person name="Lee T."/>
            <person name="Vaughan M.M."/>
            <person name="Alexander N.J."/>
            <person name="Busman M."/>
            <person name="Gutierrez S."/>
        </authorList>
    </citation>
    <scope>NUCLEOTIDE SEQUENCE [LARGE SCALE GENOMIC DNA]</scope>
    <source>
        <strain evidence="9 10">NRRL 3299</strain>
    </source>
</reference>
<dbReference type="PANTHER" id="PTHR42813:SF3">
    <property type="entry name" value="GLUTATHIONE-INDEPENDENT FORMALDEHYDE DEHYDROGENASE"/>
    <property type="match status" value="1"/>
</dbReference>
<accession>A0A395RR13</accession>
<dbReference type="Gene3D" id="3.90.180.10">
    <property type="entry name" value="Medium-chain alcohol dehydrogenases, catalytic domain"/>
    <property type="match status" value="1"/>
</dbReference>
<dbReference type="SUPFAM" id="SSF51735">
    <property type="entry name" value="NAD(P)-binding Rossmann-fold domains"/>
    <property type="match status" value="1"/>
</dbReference>
<evidence type="ECO:0000256" key="5">
    <source>
        <dbReference type="ARBA" id="ARBA00023002"/>
    </source>
</evidence>
<comment type="caution">
    <text evidence="9">The sequence shown here is derived from an EMBL/GenBank/DDBJ whole genome shotgun (WGS) entry which is preliminary data.</text>
</comment>
<keyword evidence="3 7" id="KW-0479">Metal-binding</keyword>
<comment type="similarity">
    <text evidence="2 7">Belongs to the zinc-containing alcohol dehydrogenase family.</text>
</comment>
<keyword evidence="5" id="KW-0560">Oxidoreductase</keyword>
<dbReference type="EMBL" id="PXOF01000144">
    <property type="protein sequence ID" value="RGP62541.1"/>
    <property type="molecule type" value="Genomic_DNA"/>
</dbReference>
<gene>
    <name evidence="9" type="ORF">FSPOR_9120</name>
</gene>
<proteinExistence type="inferred from homology"/>
<dbReference type="InterPro" id="IPR011032">
    <property type="entry name" value="GroES-like_sf"/>
</dbReference>
<evidence type="ECO:0000313" key="9">
    <source>
        <dbReference type="EMBL" id="RGP62541.1"/>
    </source>
</evidence>
<dbReference type="PANTHER" id="PTHR42813">
    <property type="entry name" value="ZINC-TYPE ALCOHOL DEHYDROGENASE-LIKE"/>
    <property type="match status" value="1"/>
</dbReference>
<dbReference type="CDD" id="cd08282">
    <property type="entry name" value="PFDH_like"/>
    <property type="match status" value="1"/>
</dbReference>
<evidence type="ECO:0000256" key="3">
    <source>
        <dbReference type="ARBA" id="ARBA00022723"/>
    </source>
</evidence>
<dbReference type="PROSITE" id="PS51186">
    <property type="entry name" value="GNAT"/>
    <property type="match status" value="1"/>
</dbReference>
<dbReference type="InterPro" id="IPR016181">
    <property type="entry name" value="Acyl_CoA_acyltransferase"/>
</dbReference>
<organism evidence="9 10">
    <name type="scientific">Fusarium sporotrichioides</name>
    <dbReference type="NCBI Taxonomy" id="5514"/>
    <lineage>
        <taxon>Eukaryota</taxon>
        <taxon>Fungi</taxon>
        <taxon>Dikarya</taxon>
        <taxon>Ascomycota</taxon>
        <taxon>Pezizomycotina</taxon>
        <taxon>Sordariomycetes</taxon>
        <taxon>Hypocreomycetidae</taxon>
        <taxon>Hypocreales</taxon>
        <taxon>Nectriaceae</taxon>
        <taxon>Fusarium</taxon>
    </lineage>
</organism>
<feature type="domain" description="N-acetyltransferase" evidence="8">
    <location>
        <begin position="413"/>
        <end position="577"/>
    </location>
</feature>
<evidence type="ECO:0000256" key="6">
    <source>
        <dbReference type="ARBA" id="ARBA00023027"/>
    </source>
</evidence>
<evidence type="ECO:0000256" key="2">
    <source>
        <dbReference type="ARBA" id="ARBA00008072"/>
    </source>
</evidence>
<dbReference type="InterPro" id="IPR036291">
    <property type="entry name" value="NAD(P)-bd_dom_sf"/>
</dbReference>
<keyword evidence="10" id="KW-1185">Reference proteome</keyword>
<keyword evidence="6" id="KW-0520">NAD</keyword>
<dbReference type="CDD" id="cd04301">
    <property type="entry name" value="NAT_SF"/>
    <property type="match status" value="1"/>
</dbReference>
<sequence>MNNTPKTSFMRAVQWEGELRHMSVNIIPRPKLVDPEDALVRITTSAICGSDLHIYHGLLGTDEKFTVGHEAVGIVEEVGPAVDFLKPGDRVLVTGFAEDGNLLPKAVLVANELDIVGAGFGSLFNSEGGLQAEYIRIPWADSSLAKIPHGLDDKEWLPLTDVFPTGWTALSRSGFQPGDTVAVFGAGAVGLMCAYSAIIRGASLVYVIDHVPARLALAASIGAQPINFTRGGKASDQILALRPAGVNRAIDCVGQFCLNENLKPQPDFILREAVKIATNGGGIGIAGLYQAGGPEGYKPEISFAIPELWIKGLQVGSGLVDIKGNIRALVDLVKNGRARPGFIFSNEYSLEEAPLAYRRFEQHQETKVMLKGARRQEDEESLDLHLDTDGFNDASGINHCLTVREYMNMASPPIVRQASSIDIPQILSFIRDGGEEQAPGTHVAATEETLLNTLYLVDVSDNKPRYGRPLLIFSPDGKPAGLLIYFFNYTTWAASPGVCMEELYVVPEYRRHGYARLLVQALARAAKEAGCVKMEWLCLQDNTKALKFYEKLGAVRKHDWTVLKVDEDGIDRLVRDD</sequence>
<protein>
    <recommendedName>
        <fullName evidence="8">N-acetyltransferase domain-containing protein</fullName>
    </recommendedName>
</protein>
<dbReference type="PROSITE" id="PS00059">
    <property type="entry name" value="ADH_ZINC"/>
    <property type="match status" value="1"/>
</dbReference>
<comment type="cofactor">
    <cofactor evidence="1 7">
        <name>Zn(2+)</name>
        <dbReference type="ChEBI" id="CHEBI:29105"/>
    </cofactor>
</comment>
<dbReference type="GO" id="GO:0016491">
    <property type="term" value="F:oxidoreductase activity"/>
    <property type="evidence" value="ECO:0007669"/>
    <property type="project" value="UniProtKB-KW"/>
</dbReference>
<dbReference type="Gene3D" id="3.40.50.720">
    <property type="entry name" value="NAD(P)-binding Rossmann-like Domain"/>
    <property type="match status" value="1"/>
</dbReference>
<dbReference type="InterPro" id="IPR000182">
    <property type="entry name" value="GNAT_dom"/>
</dbReference>
<dbReference type="GO" id="GO:0008270">
    <property type="term" value="F:zinc ion binding"/>
    <property type="evidence" value="ECO:0007669"/>
    <property type="project" value="InterPro"/>
</dbReference>
<keyword evidence="4 7" id="KW-0862">Zinc</keyword>
<dbReference type="Pfam" id="PF00583">
    <property type="entry name" value="Acetyltransf_1"/>
    <property type="match status" value="1"/>
</dbReference>
<evidence type="ECO:0000256" key="7">
    <source>
        <dbReference type="RuleBase" id="RU361277"/>
    </source>
</evidence>
<dbReference type="SUPFAM" id="SSF50129">
    <property type="entry name" value="GroES-like"/>
    <property type="match status" value="1"/>
</dbReference>
<dbReference type="InterPro" id="IPR013149">
    <property type="entry name" value="ADH-like_C"/>
</dbReference>
<dbReference type="InterPro" id="IPR013154">
    <property type="entry name" value="ADH-like_N"/>
</dbReference>
<dbReference type="InterPro" id="IPR020843">
    <property type="entry name" value="ER"/>
</dbReference>
<dbReference type="InterPro" id="IPR002328">
    <property type="entry name" value="ADH_Zn_CS"/>
</dbReference>
<dbReference type="Gene3D" id="3.40.630.30">
    <property type="match status" value="1"/>
</dbReference>
<dbReference type="GO" id="GO:0016747">
    <property type="term" value="F:acyltransferase activity, transferring groups other than amino-acyl groups"/>
    <property type="evidence" value="ECO:0007669"/>
    <property type="project" value="InterPro"/>
</dbReference>
<dbReference type="AlphaFoldDB" id="A0A395RR13"/>
<dbReference type="Proteomes" id="UP000266152">
    <property type="component" value="Unassembled WGS sequence"/>
</dbReference>
<dbReference type="SUPFAM" id="SSF55729">
    <property type="entry name" value="Acyl-CoA N-acyltransferases (Nat)"/>
    <property type="match status" value="1"/>
</dbReference>
<dbReference type="SMART" id="SM00829">
    <property type="entry name" value="PKS_ER"/>
    <property type="match status" value="1"/>
</dbReference>
<evidence type="ECO:0000256" key="1">
    <source>
        <dbReference type="ARBA" id="ARBA00001947"/>
    </source>
</evidence>
<evidence type="ECO:0000256" key="4">
    <source>
        <dbReference type="ARBA" id="ARBA00022833"/>
    </source>
</evidence>
<name>A0A395RR13_FUSSP</name>
<dbReference type="Pfam" id="PF00107">
    <property type="entry name" value="ADH_zinc_N"/>
    <property type="match status" value="1"/>
</dbReference>
<dbReference type="Pfam" id="PF08240">
    <property type="entry name" value="ADH_N"/>
    <property type="match status" value="1"/>
</dbReference>